<feature type="signal peptide" evidence="3">
    <location>
        <begin position="1"/>
        <end position="18"/>
    </location>
</feature>
<evidence type="ECO:0000256" key="2">
    <source>
        <dbReference type="ARBA" id="ARBA00022801"/>
    </source>
</evidence>
<dbReference type="SUPFAM" id="SSF53474">
    <property type="entry name" value="alpha/beta-Hydrolases"/>
    <property type="match status" value="1"/>
</dbReference>
<reference evidence="6" key="1">
    <citation type="submission" date="2022-12" db="EMBL/GenBank/DDBJ databases">
        <authorList>
            <person name="Petersen C."/>
        </authorList>
    </citation>
    <scope>NUCLEOTIDE SEQUENCE</scope>
    <source>
        <strain evidence="6">IBT 29495</strain>
    </source>
</reference>
<keyword evidence="3" id="KW-0732">Signal</keyword>
<gene>
    <name evidence="6" type="ORF">N7463_006183</name>
</gene>
<dbReference type="InterPro" id="IPR019819">
    <property type="entry name" value="Carboxylesterase_B_CS"/>
</dbReference>
<dbReference type="OrthoDB" id="408631at2759"/>
<evidence type="ECO:0000313" key="7">
    <source>
        <dbReference type="Proteomes" id="UP001149954"/>
    </source>
</evidence>
<dbReference type="PROSITE" id="PS00941">
    <property type="entry name" value="CARBOXYLESTERASE_B_2"/>
    <property type="match status" value="1"/>
</dbReference>
<evidence type="ECO:0000259" key="5">
    <source>
        <dbReference type="Pfam" id="PF00135"/>
    </source>
</evidence>
<evidence type="ECO:0000256" key="1">
    <source>
        <dbReference type="ARBA" id="ARBA00005964"/>
    </source>
</evidence>
<comment type="similarity">
    <text evidence="1 3">Belongs to the type-B carboxylesterase/lipase family.</text>
</comment>
<name>A0A9W9XUB1_9EURO</name>
<dbReference type="PROSITE" id="PS00122">
    <property type="entry name" value="CARBOXYLESTERASE_B_1"/>
    <property type="match status" value="1"/>
</dbReference>
<accession>A0A9W9XUB1</accession>
<reference evidence="6" key="2">
    <citation type="journal article" date="2023" name="IMA Fungus">
        <title>Comparative genomic study of the Penicillium genus elucidates a diverse pangenome and 15 lateral gene transfer events.</title>
        <authorList>
            <person name="Petersen C."/>
            <person name="Sorensen T."/>
            <person name="Nielsen M.R."/>
            <person name="Sondergaard T.E."/>
            <person name="Sorensen J.L."/>
            <person name="Fitzpatrick D.A."/>
            <person name="Frisvad J.C."/>
            <person name="Nielsen K.L."/>
        </authorList>
    </citation>
    <scope>NUCLEOTIDE SEQUENCE</scope>
    <source>
        <strain evidence="6">IBT 29495</strain>
    </source>
</reference>
<dbReference type="EMBL" id="JAPWDS010000003">
    <property type="protein sequence ID" value="KAJ5503309.1"/>
    <property type="molecule type" value="Genomic_DNA"/>
</dbReference>
<dbReference type="AlphaFoldDB" id="A0A9W9XUB1"/>
<dbReference type="InterPro" id="IPR050309">
    <property type="entry name" value="Type-B_Carboxylest/Lipase"/>
</dbReference>
<protein>
    <recommendedName>
        <fullName evidence="3">Carboxylic ester hydrolase</fullName>
        <ecNumber evidence="3">3.1.1.-</ecNumber>
    </recommendedName>
</protein>
<dbReference type="Pfam" id="PF00135">
    <property type="entry name" value="COesterase"/>
    <property type="match status" value="1"/>
</dbReference>
<dbReference type="InterPro" id="IPR019826">
    <property type="entry name" value="Carboxylesterase_B_AS"/>
</dbReference>
<dbReference type="InterPro" id="IPR029058">
    <property type="entry name" value="AB_hydrolase_fold"/>
</dbReference>
<keyword evidence="4" id="KW-0472">Membrane</keyword>
<organism evidence="6 7">
    <name type="scientific">Penicillium fimorum</name>
    <dbReference type="NCBI Taxonomy" id="1882269"/>
    <lineage>
        <taxon>Eukaryota</taxon>
        <taxon>Fungi</taxon>
        <taxon>Dikarya</taxon>
        <taxon>Ascomycota</taxon>
        <taxon>Pezizomycotina</taxon>
        <taxon>Eurotiomycetes</taxon>
        <taxon>Eurotiomycetidae</taxon>
        <taxon>Eurotiales</taxon>
        <taxon>Aspergillaceae</taxon>
        <taxon>Penicillium</taxon>
    </lineage>
</organism>
<dbReference type="Proteomes" id="UP001149954">
    <property type="component" value="Unassembled WGS sequence"/>
</dbReference>
<dbReference type="GO" id="GO:0016787">
    <property type="term" value="F:hydrolase activity"/>
    <property type="evidence" value="ECO:0007669"/>
    <property type="project" value="UniProtKB-KW"/>
</dbReference>
<keyword evidence="4" id="KW-0812">Transmembrane</keyword>
<keyword evidence="4" id="KW-1133">Transmembrane helix</keyword>
<comment type="caution">
    <text evidence="6">The sequence shown here is derived from an EMBL/GenBank/DDBJ whole genome shotgun (WGS) entry which is preliminary data.</text>
</comment>
<feature type="domain" description="Carboxylesterase type B" evidence="5">
    <location>
        <begin position="20"/>
        <end position="510"/>
    </location>
</feature>
<dbReference type="EC" id="3.1.1.-" evidence="3"/>
<evidence type="ECO:0000256" key="4">
    <source>
        <dbReference type="SAM" id="Phobius"/>
    </source>
</evidence>
<feature type="chain" id="PRO_5041014938" description="Carboxylic ester hydrolase" evidence="3">
    <location>
        <begin position="19"/>
        <end position="603"/>
    </location>
</feature>
<dbReference type="GO" id="GO:0072330">
    <property type="term" value="P:monocarboxylic acid biosynthetic process"/>
    <property type="evidence" value="ECO:0007669"/>
    <property type="project" value="UniProtKB-ARBA"/>
</dbReference>
<dbReference type="GO" id="GO:0017000">
    <property type="term" value="P:antibiotic biosynthetic process"/>
    <property type="evidence" value="ECO:0007669"/>
    <property type="project" value="UniProtKB-ARBA"/>
</dbReference>
<dbReference type="PANTHER" id="PTHR11559">
    <property type="entry name" value="CARBOXYLESTERASE"/>
    <property type="match status" value="1"/>
</dbReference>
<keyword evidence="2 3" id="KW-0378">Hydrolase</keyword>
<dbReference type="Gene3D" id="3.40.50.1820">
    <property type="entry name" value="alpha/beta hydrolase"/>
    <property type="match status" value="1"/>
</dbReference>
<keyword evidence="7" id="KW-1185">Reference proteome</keyword>
<evidence type="ECO:0000313" key="6">
    <source>
        <dbReference type="EMBL" id="KAJ5503309.1"/>
    </source>
</evidence>
<proteinExistence type="inferred from homology"/>
<evidence type="ECO:0000256" key="3">
    <source>
        <dbReference type="RuleBase" id="RU361235"/>
    </source>
</evidence>
<sequence>MKLLSPTLLLTFPALILAFPSVTVDAGTIHGGKCEDGKNAAYYKGIPFAEPPVGKFRFEPPKVYSGKYANGALNATGPAATCIQFGDAMVPPGTKSEDCLYLNVWTPANATKTSKLPVRIWVYGGSDMSGGIDYSLYDGCSIGDAGSIFVSINYRLGPLGFMALHSAGIYGNQGIQDLLLGLDWVQKEISAFGGDPAKVVLTGQSAGATDVYTVATLPQAPSLFKSAIVESIALPSLLTNSTVQQTGASYAQTLGCSVRDKPCLQSKTTANLQSAVDSDRLLHKGLGALDGLGVLNRNTPHFWPYVDGTVVGENPATRGIQVPTIFGYNQREGMMDTLTKYDTTKAVAALTAADYTSFLRGNWGSAAHIIQKYYPLSLFESTTNGSTSLAVLFAISSVITDSEFKCSGYLSAVQAARKNVSAWIYEFTHNSTCPWLDTMPLSAISIFGAAHTAEIPYVFGNLDFDFPTQNTTCTGSQLEWNLSKEMMSLWTAMAESAKPSTGDISWPAFKVTPKGLDTPGMIFGNSSTPGTIDFSACKVWSQVYAMVDASNATATAVPSSSSAKSSVSPTNGAAIIVPTTKMFAAWWLFLIVASMVASLGFTG</sequence>
<dbReference type="InterPro" id="IPR002018">
    <property type="entry name" value="CarbesteraseB"/>
</dbReference>
<feature type="transmembrane region" description="Helical" evidence="4">
    <location>
        <begin position="584"/>
        <end position="602"/>
    </location>
</feature>